<feature type="region of interest" description="Disordered" evidence="1">
    <location>
        <begin position="95"/>
        <end position="125"/>
    </location>
</feature>
<dbReference type="PANTHER" id="PTHR47481:SF22">
    <property type="entry name" value="RETROTRANSPOSON GAG DOMAIN-CONTAINING PROTEIN"/>
    <property type="match status" value="1"/>
</dbReference>
<protein>
    <submittedName>
        <fullName evidence="2">Uncharacterized protein</fullName>
    </submittedName>
</protein>
<name>A0AAP0JU19_9MAGN</name>
<sequence>MAEYLQKFKEQADCLATAGVLMSDADLISCTLAGLDPEYLPLTTVIEKDAELTWTDMQASLIKFESKLQQMQEVQMKLAKVTVAPSVNAAFVKNHSQPLRPGYNQSRGTKGGCNGGRGQRGRRSWQWVQQSSSLPDLW</sequence>
<keyword evidence="3" id="KW-1185">Reference proteome</keyword>
<dbReference type="Proteomes" id="UP001419268">
    <property type="component" value="Unassembled WGS sequence"/>
</dbReference>
<reference evidence="2 3" key="1">
    <citation type="submission" date="2024-01" db="EMBL/GenBank/DDBJ databases">
        <title>Genome assemblies of Stephania.</title>
        <authorList>
            <person name="Yang L."/>
        </authorList>
    </citation>
    <scope>NUCLEOTIDE SEQUENCE [LARGE SCALE GENOMIC DNA]</scope>
    <source>
        <strain evidence="2">JXDWG</strain>
        <tissue evidence="2">Leaf</tissue>
    </source>
</reference>
<dbReference type="EMBL" id="JBBNAG010000004">
    <property type="protein sequence ID" value="KAK9139981.1"/>
    <property type="molecule type" value="Genomic_DNA"/>
</dbReference>
<accession>A0AAP0JU19</accession>
<dbReference type="PANTHER" id="PTHR47481">
    <property type="match status" value="1"/>
</dbReference>
<feature type="compositionally biased region" description="Gly residues" evidence="1">
    <location>
        <begin position="109"/>
        <end position="118"/>
    </location>
</feature>
<dbReference type="AlphaFoldDB" id="A0AAP0JU19"/>
<comment type="caution">
    <text evidence="2">The sequence shown here is derived from an EMBL/GenBank/DDBJ whole genome shotgun (WGS) entry which is preliminary data.</text>
</comment>
<evidence type="ECO:0000313" key="3">
    <source>
        <dbReference type="Proteomes" id="UP001419268"/>
    </source>
</evidence>
<evidence type="ECO:0000256" key="1">
    <source>
        <dbReference type="SAM" id="MobiDB-lite"/>
    </source>
</evidence>
<gene>
    <name evidence="2" type="ORF">Scep_009662</name>
</gene>
<evidence type="ECO:0000313" key="2">
    <source>
        <dbReference type="EMBL" id="KAK9139981.1"/>
    </source>
</evidence>
<proteinExistence type="predicted"/>
<organism evidence="2 3">
    <name type="scientific">Stephania cephalantha</name>
    <dbReference type="NCBI Taxonomy" id="152367"/>
    <lineage>
        <taxon>Eukaryota</taxon>
        <taxon>Viridiplantae</taxon>
        <taxon>Streptophyta</taxon>
        <taxon>Embryophyta</taxon>
        <taxon>Tracheophyta</taxon>
        <taxon>Spermatophyta</taxon>
        <taxon>Magnoliopsida</taxon>
        <taxon>Ranunculales</taxon>
        <taxon>Menispermaceae</taxon>
        <taxon>Menispermoideae</taxon>
        <taxon>Cissampelideae</taxon>
        <taxon>Stephania</taxon>
    </lineage>
</organism>